<evidence type="ECO:0000256" key="5">
    <source>
        <dbReference type="ARBA" id="ARBA00022737"/>
    </source>
</evidence>
<dbReference type="PANTHER" id="PTHR47969">
    <property type="entry name" value="CHROMOSOME-ASSOCIATED KINESIN KIF4A-RELATED"/>
    <property type="match status" value="1"/>
</dbReference>
<feature type="compositionally biased region" description="Low complexity" evidence="13">
    <location>
        <begin position="1471"/>
        <end position="1485"/>
    </location>
</feature>
<dbReference type="GO" id="GO:0007018">
    <property type="term" value="P:microtubule-based movement"/>
    <property type="evidence" value="ECO:0007669"/>
    <property type="project" value="InterPro"/>
</dbReference>
<evidence type="ECO:0000259" key="14">
    <source>
        <dbReference type="PROSITE" id="PS50067"/>
    </source>
</evidence>
<dbReference type="Pfam" id="PF00225">
    <property type="entry name" value="Kinesin"/>
    <property type="match status" value="1"/>
</dbReference>
<dbReference type="OrthoDB" id="3176171at2759"/>
<feature type="region of interest" description="Disordered" evidence="13">
    <location>
        <begin position="1300"/>
        <end position="1323"/>
    </location>
</feature>
<evidence type="ECO:0000256" key="2">
    <source>
        <dbReference type="ARBA" id="ARBA00022490"/>
    </source>
</evidence>
<sequence length="1526" mass="173160">MTSTSVRVALRVRPLNNKETLQNCSECLTTIPDAPQILIGTDRSFTFDYVFPSNTEQEEVFQECASPLIDKLVEGYNATLLAYGQTGSGKTYSMGTALDDSNIPPEHQGIIPRAIRKLFADLHERKEKNPSYQFEVYISFLELYNEDLIDLLNPQSRENNKKGKNDLIIREDTNGQIHWAGVKEVKVSDPDELLGQLQKGSLCRTVASTDMNMVSSRSHAIFSVILKQTRIESLEENKENVVPPAESSAASKGKNKQKLLSSKVTSKFHFVDLAGSERLKRTNDIGDRAKERIAINGGLLALGNVISVLGDESRNVAHIPYRDSKLTRLLQDSLGGNSQTLMLACVSPADSNFMETLNTLKYANRARNIKNKVSINESYGGNSVEINQLRGQISRLKMEIQTLRAGGCNEETSRKYEEEIKSLKRELEMTKMKLQSVEQELISANAEKNTLLMEISFNDQDLSDADREHRIKTHRIVQGYESEIKNLRDQISELLTAQATHHHPHKSSFAGTTPGREKGRIKLSDPHIFSSDEDIYHQNNDSNSNKESDEKKGDETSTKISPVGPSSSHHQLEHVINEQNLEAKTLFSQYEEDEENIEDDDENLDGESFKFTRKLRRRSKTRDKLEKAKEQLRQSYMVIKNGGSLHDDPILSQLIKQPSSTKSESYIDQMMSNNSKEKRKSSSVSFSEIQTIEVPEWQESNAPQPTRRTSNSSRSVCFSDRPISPCLSKSSQNSTGCSSQQEQNVIALTRMLHQIQADIAVKEQLVSQLEQTDQEYTYMRAQYEQRLADMQEALITLQQERNAAVKRAQNASTGVSTRDKNSIPTELKARYEHEMKRLIQEIGELRRKYNEATQSNATSRNQNETILKSMRAQIEQLRGMMKRMKDEAERVRETTERNQREIQNLRRKEKAAQERMKRLEKTSEMQKIMLEKRQKEILQKNGKLKSVTALLKRTTTHNHERNQSTSSNGKESRRSSDDLSPIRYEIFASDYDKRNFLDEAIYKYINGRQIDELIVKRNNLQEENELLEEHKKIITNEIENELGGDTQALDDKIEMITSEIAYINAKIRSLQSSIAAEQEESCIKTGKAEKKFSFILPENATPDDIYDVVVRILQNLDQFESYTILESFFKDIVELRIGDWSRQMTLEQQEKTITDLRKTLLAMRRAAVLTTSGYEKKNRELEEALRLGGRSLSPEKRELQMDDIENSTSKAIFLLEHRLDQAYVGVEAAFSAGTFGTPSQIGSSSRHNSYFVNDDAAYFFSSLLSASPMNTGNNNRASFSRSPVPLSWLNLQPRVKVSEQVNEIQSSTPEVPTNSKRKDSGYNDFSIRSVINNNVRPSNSQSKDENISPSIELGNLHLERTSSLSSQFFKRTRSIDQPLERSRSSDQHLERRKSSVQFSSSLHDGSTILAHSRQSCLTSAGFYLESGGDCPRVNGYLSSGDRRRSQSSIALRGSKDIIAAYHMRQSPYGHSSPDSSDAVSVTSTTSEREKRALMSLHTHTRSETPTGDNIFDRLSKSQTQSSSETW</sequence>
<feature type="coiled-coil region" evidence="12">
    <location>
        <begin position="576"/>
        <end position="635"/>
    </location>
</feature>
<evidence type="ECO:0000256" key="9">
    <source>
        <dbReference type="ARBA" id="ARBA00023175"/>
    </source>
</evidence>
<evidence type="ECO:0000256" key="12">
    <source>
        <dbReference type="SAM" id="Coils"/>
    </source>
</evidence>
<keyword evidence="10" id="KW-0206">Cytoskeleton</keyword>
<dbReference type="SMART" id="SM00129">
    <property type="entry name" value="KISc"/>
    <property type="match status" value="1"/>
</dbReference>
<evidence type="ECO:0000256" key="8">
    <source>
        <dbReference type="ARBA" id="ARBA00023054"/>
    </source>
</evidence>
<feature type="compositionally biased region" description="Basic and acidic residues" evidence="13">
    <location>
        <begin position="544"/>
        <end position="557"/>
    </location>
</feature>
<evidence type="ECO:0000256" key="1">
    <source>
        <dbReference type="ARBA" id="ARBA00004245"/>
    </source>
</evidence>
<evidence type="ECO:0000256" key="7">
    <source>
        <dbReference type="ARBA" id="ARBA00022840"/>
    </source>
</evidence>
<dbReference type="GO" id="GO:0005524">
    <property type="term" value="F:ATP binding"/>
    <property type="evidence" value="ECO:0007669"/>
    <property type="project" value="UniProtKB-UniRule"/>
</dbReference>
<feature type="compositionally biased region" description="Polar residues" evidence="13">
    <location>
        <begin position="698"/>
        <end position="716"/>
    </location>
</feature>
<keyword evidence="7 11" id="KW-0067">ATP-binding</keyword>
<feature type="compositionally biased region" description="Polar residues" evidence="13">
    <location>
        <begin position="558"/>
        <end position="569"/>
    </location>
</feature>
<dbReference type="PROSITE" id="PS00411">
    <property type="entry name" value="KINESIN_MOTOR_1"/>
    <property type="match status" value="1"/>
</dbReference>
<dbReference type="GO" id="GO:0005874">
    <property type="term" value="C:microtubule"/>
    <property type="evidence" value="ECO:0007669"/>
    <property type="project" value="UniProtKB-KW"/>
</dbReference>
<protein>
    <recommendedName>
        <fullName evidence="14">Kinesin motor domain-containing protein</fullName>
    </recommendedName>
</protein>
<keyword evidence="6 11" id="KW-0547">Nucleotide-binding</keyword>
<gene>
    <name evidence="15" type="ORF">CHRIB12_LOCUS3047</name>
</gene>
<evidence type="ECO:0000256" key="10">
    <source>
        <dbReference type="ARBA" id="ARBA00023212"/>
    </source>
</evidence>
<evidence type="ECO:0000256" key="4">
    <source>
        <dbReference type="ARBA" id="ARBA00022701"/>
    </source>
</evidence>
<dbReference type="InterPro" id="IPR019821">
    <property type="entry name" value="Kinesin_motor_CS"/>
</dbReference>
<comment type="subcellular location">
    <subcellularLocation>
        <location evidence="1">Cytoplasm</location>
        <location evidence="1">Cytoskeleton</location>
    </subcellularLocation>
</comment>
<feature type="compositionally biased region" description="Basic and acidic residues" evidence="13">
    <location>
        <begin position="1378"/>
        <end position="1393"/>
    </location>
</feature>
<feature type="coiled-coil region" evidence="12">
    <location>
        <begin position="386"/>
        <end position="497"/>
    </location>
</feature>
<evidence type="ECO:0000256" key="11">
    <source>
        <dbReference type="PROSITE-ProRule" id="PRU00283"/>
    </source>
</evidence>
<feature type="region of interest" description="Disordered" evidence="13">
    <location>
        <begin position="888"/>
        <end position="918"/>
    </location>
</feature>
<comment type="similarity">
    <text evidence="11">Belongs to the TRAFAC class myosin-kinesin ATPase superfamily. Kinesin family.</text>
</comment>
<dbReference type="FunFam" id="3.40.850.10:FF:000011">
    <property type="entry name" value="Kinesin family member 21A"/>
    <property type="match status" value="1"/>
</dbReference>
<dbReference type="GO" id="GO:0008017">
    <property type="term" value="F:microtubule binding"/>
    <property type="evidence" value="ECO:0007669"/>
    <property type="project" value="InterPro"/>
</dbReference>
<accession>A0A916DZQ7</accession>
<evidence type="ECO:0000256" key="6">
    <source>
        <dbReference type="ARBA" id="ARBA00022741"/>
    </source>
</evidence>
<dbReference type="GO" id="GO:0003777">
    <property type="term" value="F:microtubule motor activity"/>
    <property type="evidence" value="ECO:0007669"/>
    <property type="project" value="InterPro"/>
</dbReference>
<feature type="region of interest" description="Disordered" evidence="13">
    <location>
        <begin position="1375"/>
        <end position="1400"/>
    </location>
</feature>
<keyword evidence="4" id="KW-0493">Microtubule</keyword>
<dbReference type="VEuPathDB" id="FungiDB:RhiirFUN_007234"/>
<keyword evidence="9 11" id="KW-0505">Motor protein</keyword>
<keyword evidence="3" id="KW-0853">WD repeat</keyword>
<feature type="compositionally biased region" description="Polar residues" evidence="13">
    <location>
        <begin position="1516"/>
        <end position="1526"/>
    </location>
</feature>
<feature type="region of interest" description="Disordered" evidence="13">
    <location>
        <begin position="498"/>
        <end position="571"/>
    </location>
</feature>
<evidence type="ECO:0000256" key="3">
    <source>
        <dbReference type="ARBA" id="ARBA00022574"/>
    </source>
</evidence>
<dbReference type="EMBL" id="CAGKOT010000004">
    <property type="protein sequence ID" value="CAB5332662.1"/>
    <property type="molecule type" value="Genomic_DNA"/>
</dbReference>
<name>A0A916DZQ7_9GLOM</name>
<dbReference type="PANTHER" id="PTHR47969:SF15">
    <property type="entry name" value="CHROMOSOME-ASSOCIATED KINESIN KIF4A-RELATED"/>
    <property type="match status" value="1"/>
</dbReference>
<feature type="compositionally biased region" description="Polar residues" evidence="13">
    <location>
        <begin position="1329"/>
        <end position="1341"/>
    </location>
</feature>
<feature type="domain" description="Kinesin motor" evidence="14">
    <location>
        <begin position="5"/>
        <end position="369"/>
    </location>
</feature>
<feature type="region of interest" description="Disordered" evidence="13">
    <location>
        <begin position="235"/>
        <end position="260"/>
    </location>
</feature>
<feature type="region of interest" description="Disordered" evidence="13">
    <location>
        <begin position="1465"/>
        <end position="1526"/>
    </location>
</feature>
<comment type="caution">
    <text evidence="15">The sequence shown here is derived from an EMBL/GenBank/DDBJ whole genome shotgun (WGS) entry which is preliminary data.</text>
</comment>
<dbReference type="PROSITE" id="PS50067">
    <property type="entry name" value="KINESIN_MOTOR_2"/>
    <property type="match status" value="1"/>
</dbReference>
<feature type="compositionally biased region" description="Polar residues" evidence="13">
    <location>
        <begin position="1300"/>
        <end position="1314"/>
    </location>
</feature>
<dbReference type="GO" id="GO:0005875">
    <property type="term" value="C:microtubule associated complex"/>
    <property type="evidence" value="ECO:0007669"/>
    <property type="project" value="TreeGrafter"/>
</dbReference>
<dbReference type="Proteomes" id="UP000684084">
    <property type="component" value="Unassembled WGS sequence"/>
</dbReference>
<evidence type="ECO:0000256" key="13">
    <source>
        <dbReference type="SAM" id="MobiDB-lite"/>
    </source>
</evidence>
<keyword evidence="2" id="KW-0963">Cytoplasm</keyword>
<dbReference type="InterPro" id="IPR001752">
    <property type="entry name" value="Kinesin_motor_dom"/>
</dbReference>
<keyword evidence="8 12" id="KW-0175">Coiled coil</keyword>
<feature type="binding site" evidence="11">
    <location>
        <begin position="84"/>
        <end position="91"/>
    </location>
    <ligand>
        <name>ATP</name>
        <dbReference type="ChEBI" id="CHEBI:30616"/>
    </ligand>
</feature>
<feature type="coiled-coil region" evidence="12">
    <location>
        <begin position="1010"/>
        <end position="1040"/>
    </location>
</feature>
<evidence type="ECO:0000313" key="16">
    <source>
        <dbReference type="Proteomes" id="UP000684084"/>
    </source>
</evidence>
<reference evidence="15" key="1">
    <citation type="submission" date="2020-05" db="EMBL/GenBank/DDBJ databases">
        <authorList>
            <person name="Rincon C."/>
            <person name="Sanders R I."/>
            <person name="Robbins C."/>
            <person name="Chaturvedi A."/>
        </authorList>
    </citation>
    <scope>NUCLEOTIDE SEQUENCE</scope>
    <source>
        <strain evidence="15">CHB12</strain>
    </source>
</reference>
<feature type="region of interest" description="Disordered" evidence="13">
    <location>
        <begin position="953"/>
        <end position="978"/>
    </location>
</feature>
<dbReference type="GO" id="GO:0051231">
    <property type="term" value="P:spindle elongation"/>
    <property type="evidence" value="ECO:0007669"/>
    <property type="project" value="TreeGrafter"/>
</dbReference>
<evidence type="ECO:0000313" key="15">
    <source>
        <dbReference type="EMBL" id="CAB5332662.1"/>
    </source>
</evidence>
<feature type="compositionally biased region" description="Basic and acidic residues" evidence="13">
    <location>
        <begin position="515"/>
        <end position="525"/>
    </location>
</feature>
<dbReference type="InterPro" id="IPR027640">
    <property type="entry name" value="Kinesin-like_fam"/>
</dbReference>
<dbReference type="Pfam" id="PF25764">
    <property type="entry name" value="KIF21A_4th"/>
    <property type="match status" value="1"/>
</dbReference>
<organism evidence="15 16">
    <name type="scientific">Rhizophagus irregularis</name>
    <dbReference type="NCBI Taxonomy" id="588596"/>
    <lineage>
        <taxon>Eukaryota</taxon>
        <taxon>Fungi</taxon>
        <taxon>Fungi incertae sedis</taxon>
        <taxon>Mucoromycota</taxon>
        <taxon>Glomeromycotina</taxon>
        <taxon>Glomeromycetes</taxon>
        <taxon>Glomerales</taxon>
        <taxon>Glomeraceae</taxon>
        <taxon>Rhizophagus</taxon>
    </lineage>
</organism>
<feature type="region of interest" description="Disordered" evidence="13">
    <location>
        <begin position="695"/>
        <end position="717"/>
    </location>
</feature>
<dbReference type="GO" id="GO:0007052">
    <property type="term" value="P:mitotic spindle organization"/>
    <property type="evidence" value="ECO:0007669"/>
    <property type="project" value="TreeGrafter"/>
</dbReference>
<proteinExistence type="inferred from homology"/>
<dbReference type="CDD" id="cd01372">
    <property type="entry name" value="KISc_KIF4"/>
    <property type="match status" value="1"/>
</dbReference>
<keyword evidence="5" id="KW-0677">Repeat</keyword>
<feature type="region of interest" description="Disordered" evidence="13">
    <location>
        <begin position="1329"/>
        <end position="1348"/>
    </location>
</feature>